<keyword evidence="5 7" id="KW-0808">Transferase</keyword>
<evidence type="ECO:0000256" key="3">
    <source>
        <dbReference type="ARBA" id="ARBA00022490"/>
    </source>
</evidence>
<dbReference type="InterPro" id="IPR029063">
    <property type="entry name" value="SAM-dependent_MTases_sf"/>
</dbReference>
<keyword evidence="8" id="KW-0732">Signal</keyword>
<feature type="signal peptide" evidence="8">
    <location>
        <begin position="1"/>
        <end position="22"/>
    </location>
</feature>
<keyword evidence="10" id="KW-1185">Reference proteome</keyword>
<gene>
    <name evidence="7" type="primary">pcm</name>
    <name evidence="9" type="ORF">MRX98_14440</name>
</gene>
<dbReference type="CDD" id="cd02440">
    <property type="entry name" value="AdoMet_MTases"/>
    <property type="match status" value="1"/>
</dbReference>
<reference evidence="9" key="1">
    <citation type="submission" date="2022-04" db="EMBL/GenBank/DDBJ databases">
        <title>Desulfatitalea alkaliphila sp. nov., a novel anaerobic sulfate-reducing bacterium isolated from terrestrial mud volcano, Taman Peninsula, Russia.</title>
        <authorList>
            <person name="Khomyakova M.A."/>
            <person name="Merkel A.Y."/>
            <person name="Slobodkin A.I."/>
        </authorList>
    </citation>
    <scope>NUCLEOTIDE SEQUENCE</scope>
    <source>
        <strain evidence="9">M08but</strain>
    </source>
</reference>
<evidence type="ECO:0000256" key="1">
    <source>
        <dbReference type="ARBA" id="ARBA00004496"/>
    </source>
</evidence>
<dbReference type="NCBIfam" id="NF001453">
    <property type="entry name" value="PRK00312.1"/>
    <property type="match status" value="1"/>
</dbReference>
<comment type="function">
    <text evidence="7">Catalyzes the methyl esterification of L-isoaspartyl residues in peptides and proteins that result from spontaneous decomposition of normal L-aspartyl and L-asparaginyl residues. It plays a role in the repair and/or degradation of damaged proteins.</text>
</comment>
<evidence type="ECO:0000313" key="10">
    <source>
        <dbReference type="Proteomes" id="UP001165427"/>
    </source>
</evidence>
<dbReference type="Pfam" id="PF01135">
    <property type="entry name" value="PCMT"/>
    <property type="match status" value="1"/>
</dbReference>
<feature type="chain" id="PRO_5041444559" description="Protein-L-isoaspartate O-methyltransferase" evidence="8">
    <location>
        <begin position="23"/>
        <end position="264"/>
    </location>
</feature>
<dbReference type="InterPro" id="IPR000682">
    <property type="entry name" value="PCMT"/>
</dbReference>
<feature type="active site" evidence="7">
    <location>
        <position position="111"/>
    </location>
</feature>
<evidence type="ECO:0000256" key="5">
    <source>
        <dbReference type="ARBA" id="ARBA00022679"/>
    </source>
</evidence>
<dbReference type="EMBL" id="JALJRB010000017">
    <property type="protein sequence ID" value="MCJ8501778.1"/>
    <property type="molecule type" value="Genomic_DNA"/>
</dbReference>
<evidence type="ECO:0000256" key="7">
    <source>
        <dbReference type="HAMAP-Rule" id="MF_00090"/>
    </source>
</evidence>
<keyword evidence="3 7" id="KW-0963">Cytoplasm</keyword>
<evidence type="ECO:0000313" key="9">
    <source>
        <dbReference type="EMBL" id="MCJ8501778.1"/>
    </source>
</evidence>
<comment type="subcellular location">
    <subcellularLocation>
        <location evidence="1 7">Cytoplasm</location>
    </subcellularLocation>
</comment>
<dbReference type="RefSeq" id="WP_246910927.1">
    <property type="nucleotide sequence ID" value="NZ_JALJRB010000017.1"/>
</dbReference>
<dbReference type="GO" id="GO:0030091">
    <property type="term" value="P:protein repair"/>
    <property type="evidence" value="ECO:0007669"/>
    <property type="project" value="UniProtKB-UniRule"/>
</dbReference>
<dbReference type="AlphaFoldDB" id="A0AA41UQW8"/>
<dbReference type="Gene3D" id="3.40.50.150">
    <property type="entry name" value="Vaccinia Virus protein VP39"/>
    <property type="match status" value="1"/>
</dbReference>
<dbReference type="EC" id="2.1.1.77" evidence="7"/>
<organism evidence="9 10">
    <name type="scientific">Desulfatitalea alkaliphila</name>
    <dbReference type="NCBI Taxonomy" id="2929485"/>
    <lineage>
        <taxon>Bacteria</taxon>
        <taxon>Pseudomonadati</taxon>
        <taxon>Thermodesulfobacteriota</taxon>
        <taxon>Desulfobacteria</taxon>
        <taxon>Desulfobacterales</taxon>
        <taxon>Desulfosarcinaceae</taxon>
        <taxon>Desulfatitalea</taxon>
    </lineage>
</organism>
<comment type="similarity">
    <text evidence="2 7">Belongs to the methyltransferase superfamily. L-isoaspartyl/D-aspartyl protein methyltransferase family.</text>
</comment>
<dbReference type="NCBIfam" id="TIGR00080">
    <property type="entry name" value="pimt"/>
    <property type="match status" value="1"/>
</dbReference>
<keyword evidence="6 7" id="KW-0949">S-adenosyl-L-methionine</keyword>
<name>A0AA41UQW8_9BACT</name>
<comment type="caution">
    <text evidence="9">The sequence shown here is derived from an EMBL/GenBank/DDBJ whole genome shotgun (WGS) entry which is preliminary data.</text>
</comment>
<dbReference type="HAMAP" id="MF_00090">
    <property type="entry name" value="PIMT"/>
    <property type="match status" value="1"/>
</dbReference>
<dbReference type="FunFam" id="3.40.50.150:FF:000010">
    <property type="entry name" value="Protein-L-isoaspartate O-methyltransferase"/>
    <property type="match status" value="1"/>
</dbReference>
<dbReference type="GO" id="GO:0032259">
    <property type="term" value="P:methylation"/>
    <property type="evidence" value="ECO:0007669"/>
    <property type="project" value="UniProtKB-KW"/>
</dbReference>
<dbReference type="GO" id="GO:0004719">
    <property type="term" value="F:protein-L-isoaspartate (D-aspartate) O-methyltransferase activity"/>
    <property type="evidence" value="ECO:0007669"/>
    <property type="project" value="UniProtKB-UniRule"/>
</dbReference>
<dbReference type="PANTHER" id="PTHR11579">
    <property type="entry name" value="PROTEIN-L-ISOASPARTATE O-METHYLTRANSFERASE"/>
    <property type="match status" value="1"/>
</dbReference>
<comment type="catalytic activity">
    <reaction evidence="7">
        <text>[protein]-L-isoaspartate + S-adenosyl-L-methionine = [protein]-L-isoaspartate alpha-methyl ester + S-adenosyl-L-homocysteine</text>
        <dbReference type="Rhea" id="RHEA:12705"/>
        <dbReference type="Rhea" id="RHEA-COMP:12143"/>
        <dbReference type="Rhea" id="RHEA-COMP:12144"/>
        <dbReference type="ChEBI" id="CHEBI:57856"/>
        <dbReference type="ChEBI" id="CHEBI:59789"/>
        <dbReference type="ChEBI" id="CHEBI:90596"/>
        <dbReference type="ChEBI" id="CHEBI:90598"/>
        <dbReference type="EC" id="2.1.1.77"/>
    </reaction>
</comment>
<evidence type="ECO:0000256" key="4">
    <source>
        <dbReference type="ARBA" id="ARBA00022603"/>
    </source>
</evidence>
<sequence>MRALVYILLVGTVAWGPSPVNAGEVEDGPWVVPAGSGRFGPSPVNAGEVEDPLTEQRHQMVEMQISARGVVDPAVLAAMERVPRHLFVPEGVRHLAYHDRPLPIGYDQTISQPYIVALMSALLELAPGQRVLEIGTGSGYQAAVLAAMDVAVYSIEIVPELGRQAAAALTEAGYDGVNVKIGDGYKGWPAHAPFDAIIVTCAPTRIPEPLQEQLAEGGRMVIPVGRSGGVQELVLLRRVEGRIAQQKIIDVRFVPMVDERGENY</sequence>
<dbReference type="GO" id="GO:0005737">
    <property type="term" value="C:cytoplasm"/>
    <property type="evidence" value="ECO:0007669"/>
    <property type="project" value="UniProtKB-SubCell"/>
</dbReference>
<keyword evidence="4 7" id="KW-0489">Methyltransferase</keyword>
<accession>A0AA41UQW8</accession>
<dbReference type="PROSITE" id="PS01279">
    <property type="entry name" value="PCMT"/>
    <property type="match status" value="1"/>
</dbReference>
<evidence type="ECO:0000256" key="2">
    <source>
        <dbReference type="ARBA" id="ARBA00005369"/>
    </source>
</evidence>
<dbReference type="Proteomes" id="UP001165427">
    <property type="component" value="Unassembled WGS sequence"/>
</dbReference>
<proteinExistence type="inferred from homology"/>
<evidence type="ECO:0000256" key="6">
    <source>
        <dbReference type="ARBA" id="ARBA00022691"/>
    </source>
</evidence>
<dbReference type="SUPFAM" id="SSF53335">
    <property type="entry name" value="S-adenosyl-L-methionine-dependent methyltransferases"/>
    <property type="match status" value="1"/>
</dbReference>
<dbReference type="PANTHER" id="PTHR11579:SF0">
    <property type="entry name" value="PROTEIN-L-ISOASPARTATE(D-ASPARTATE) O-METHYLTRANSFERASE"/>
    <property type="match status" value="1"/>
</dbReference>
<protein>
    <recommendedName>
        <fullName evidence="7">Protein-L-isoaspartate O-methyltransferase</fullName>
        <ecNumber evidence="7">2.1.1.77</ecNumber>
    </recommendedName>
    <alternativeName>
        <fullName evidence="7">L-isoaspartyl protein carboxyl methyltransferase</fullName>
    </alternativeName>
    <alternativeName>
        <fullName evidence="7">Protein L-isoaspartyl methyltransferase</fullName>
    </alternativeName>
    <alternativeName>
        <fullName evidence="7">Protein-beta-aspartate methyltransferase</fullName>
        <shortName evidence="7">PIMT</shortName>
    </alternativeName>
</protein>
<evidence type="ECO:0000256" key="8">
    <source>
        <dbReference type="SAM" id="SignalP"/>
    </source>
</evidence>